<dbReference type="AlphaFoldDB" id="A0A382XZT6"/>
<evidence type="ECO:0000256" key="1">
    <source>
        <dbReference type="SAM" id="MobiDB-lite"/>
    </source>
</evidence>
<dbReference type="EMBL" id="UINC01171695">
    <property type="protein sequence ID" value="SVD76390.1"/>
    <property type="molecule type" value="Genomic_DNA"/>
</dbReference>
<feature type="non-terminal residue" evidence="2">
    <location>
        <position position="1"/>
    </location>
</feature>
<feature type="region of interest" description="Disordered" evidence="1">
    <location>
        <begin position="1"/>
        <end position="25"/>
    </location>
</feature>
<evidence type="ECO:0000313" key="2">
    <source>
        <dbReference type="EMBL" id="SVD76390.1"/>
    </source>
</evidence>
<protein>
    <submittedName>
        <fullName evidence="2">Uncharacterized protein</fullName>
    </submittedName>
</protein>
<feature type="non-terminal residue" evidence="2">
    <location>
        <position position="63"/>
    </location>
</feature>
<proteinExistence type="predicted"/>
<accession>A0A382XZT6</accession>
<name>A0A382XZT6_9ZZZZ</name>
<reference evidence="2" key="1">
    <citation type="submission" date="2018-05" db="EMBL/GenBank/DDBJ databases">
        <authorList>
            <person name="Lanie J.A."/>
            <person name="Ng W.-L."/>
            <person name="Kazmierczak K.M."/>
            <person name="Andrzejewski T.M."/>
            <person name="Davidsen T.M."/>
            <person name="Wayne K.J."/>
            <person name="Tettelin H."/>
            <person name="Glass J.I."/>
            <person name="Rusch D."/>
            <person name="Podicherti R."/>
            <person name="Tsui H.-C.T."/>
            <person name="Winkler M.E."/>
        </authorList>
    </citation>
    <scope>NUCLEOTIDE SEQUENCE</scope>
</reference>
<organism evidence="2">
    <name type="scientific">marine metagenome</name>
    <dbReference type="NCBI Taxonomy" id="408172"/>
    <lineage>
        <taxon>unclassified sequences</taxon>
        <taxon>metagenomes</taxon>
        <taxon>ecological metagenomes</taxon>
    </lineage>
</organism>
<gene>
    <name evidence="2" type="ORF">METZ01_LOCUS429244</name>
</gene>
<sequence>VIDRGFWPDTTGESDSQDPTPPVDAAHRLIKNGSAHGIVDDIGSIALGKFLHLISEAAQTTVR</sequence>